<sequence>MDISVLMSVYNGERHLREAIDSILNQTFKDFEFIIVNDGSTDSSEKIIQEYQDDRIRYIKRENGGLSAALNTGLFVAKGKYIARMDADDFSVPDRLEKQFDYMEKNPNLVALGGGITYMEEEGDLIFSYVNTMSPDQIRENILQMCPIAHPTVFYRTDVAQKCGGYYEKIKQYFEDHLLFKKMLKYGDLYSLQEPLLHYRLVSTSITSNKEFMSEYLAIRQRTLVNESISDEDRDRLFEIKKHGNTNLNFKKSKYHLYLGKLYLWKNVNKKKSRKNLRISLKNHFKLATLALYMVTFLPSFIVVNLYNYVDKRRTK</sequence>
<evidence type="ECO:0000259" key="2">
    <source>
        <dbReference type="Pfam" id="PF00535"/>
    </source>
</evidence>
<dbReference type="InterPro" id="IPR029044">
    <property type="entry name" value="Nucleotide-diphossugar_trans"/>
</dbReference>
<keyword evidence="1" id="KW-0472">Membrane</keyword>
<keyword evidence="3" id="KW-0808">Transferase</keyword>
<dbReference type="GO" id="GO:0016758">
    <property type="term" value="F:hexosyltransferase activity"/>
    <property type="evidence" value="ECO:0007669"/>
    <property type="project" value="UniProtKB-ARBA"/>
</dbReference>
<dbReference type="RefSeq" id="WP_073315998.1">
    <property type="nucleotide sequence ID" value="NZ_FQYP01000004.1"/>
</dbReference>
<dbReference type="PANTHER" id="PTHR22916:SF3">
    <property type="entry name" value="UDP-GLCNAC:BETAGAL BETA-1,3-N-ACETYLGLUCOSAMINYLTRANSFERASE-LIKE PROTEIN 1"/>
    <property type="match status" value="1"/>
</dbReference>
<dbReference type="Proteomes" id="UP000184432">
    <property type="component" value="Unassembled WGS sequence"/>
</dbReference>
<keyword evidence="4" id="KW-1185">Reference proteome</keyword>
<dbReference type="AlphaFoldDB" id="A0A1M6FAC3"/>
<evidence type="ECO:0000313" key="4">
    <source>
        <dbReference type="Proteomes" id="UP000184432"/>
    </source>
</evidence>
<protein>
    <submittedName>
        <fullName evidence="3">Glycosyltransferase involved in cell wall bisynthesis</fullName>
    </submittedName>
</protein>
<dbReference type="SUPFAM" id="SSF53448">
    <property type="entry name" value="Nucleotide-diphospho-sugar transferases"/>
    <property type="match status" value="1"/>
</dbReference>
<accession>A0A1M6FAC3</accession>
<reference evidence="4" key="1">
    <citation type="submission" date="2016-11" db="EMBL/GenBank/DDBJ databases">
        <authorList>
            <person name="Varghese N."/>
            <person name="Submissions S."/>
        </authorList>
    </citation>
    <scope>NUCLEOTIDE SEQUENCE [LARGE SCALE GENOMIC DNA]</scope>
    <source>
        <strain evidence="4">DSM 22623</strain>
    </source>
</reference>
<name>A0A1M6FAC3_9FLAO</name>
<feature type="transmembrane region" description="Helical" evidence="1">
    <location>
        <begin position="290"/>
        <end position="310"/>
    </location>
</feature>
<evidence type="ECO:0000313" key="3">
    <source>
        <dbReference type="EMBL" id="SHI94601.1"/>
    </source>
</evidence>
<dbReference type="OrthoDB" id="597270at2"/>
<organism evidence="3 4">
    <name type="scientific">Aquimarina spongiae</name>
    <dbReference type="NCBI Taxonomy" id="570521"/>
    <lineage>
        <taxon>Bacteria</taxon>
        <taxon>Pseudomonadati</taxon>
        <taxon>Bacteroidota</taxon>
        <taxon>Flavobacteriia</taxon>
        <taxon>Flavobacteriales</taxon>
        <taxon>Flavobacteriaceae</taxon>
        <taxon>Aquimarina</taxon>
    </lineage>
</organism>
<dbReference type="Pfam" id="PF00535">
    <property type="entry name" value="Glycos_transf_2"/>
    <property type="match status" value="1"/>
</dbReference>
<dbReference type="STRING" id="570521.SAMN04488508_104171"/>
<dbReference type="Gene3D" id="3.90.550.10">
    <property type="entry name" value="Spore Coat Polysaccharide Biosynthesis Protein SpsA, Chain A"/>
    <property type="match status" value="1"/>
</dbReference>
<dbReference type="PANTHER" id="PTHR22916">
    <property type="entry name" value="GLYCOSYLTRANSFERASE"/>
    <property type="match status" value="1"/>
</dbReference>
<gene>
    <name evidence="3" type="ORF">SAMN04488508_104171</name>
</gene>
<keyword evidence="1" id="KW-0812">Transmembrane</keyword>
<dbReference type="EMBL" id="FQYP01000004">
    <property type="protein sequence ID" value="SHI94601.1"/>
    <property type="molecule type" value="Genomic_DNA"/>
</dbReference>
<dbReference type="InterPro" id="IPR001173">
    <property type="entry name" value="Glyco_trans_2-like"/>
</dbReference>
<evidence type="ECO:0000256" key="1">
    <source>
        <dbReference type="SAM" id="Phobius"/>
    </source>
</evidence>
<keyword evidence="1" id="KW-1133">Transmembrane helix</keyword>
<feature type="domain" description="Glycosyltransferase 2-like" evidence="2">
    <location>
        <begin position="4"/>
        <end position="128"/>
    </location>
</feature>
<proteinExistence type="predicted"/>